<reference evidence="3 4" key="1">
    <citation type="journal article" date="2020" name="Genes (Basel)">
        <title>Genomic Comparison of Insect Gut Symbionts from Divergent Burkholderia Subclades.</title>
        <authorList>
            <person name="Takeshita K."/>
            <person name="Kikuchi Y."/>
        </authorList>
    </citation>
    <scope>NUCLEOTIDE SEQUENCE [LARGE SCALE GENOMIC DNA]</scope>
    <source>
        <strain evidence="3 4">PGU16</strain>
        <plasmid evidence="3 4">PPGU16_p2</plasmid>
    </source>
</reference>
<feature type="domain" description="Aldehyde dehydrogenase" evidence="2">
    <location>
        <begin position="2"/>
        <end position="57"/>
    </location>
</feature>
<dbReference type="InterPro" id="IPR016162">
    <property type="entry name" value="Ald_DH_N"/>
</dbReference>
<dbReference type="Pfam" id="PF00171">
    <property type="entry name" value="Aldedh"/>
    <property type="match status" value="1"/>
</dbReference>
<dbReference type="AlphaFoldDB" id="A0A7I8C152"/>
<keyword evidence="3" id="KW-0614">Plasmid</keyword>
<dbReference type="PANTHER" id="PTHR43217:SF2">
    <property type="entry name" value="SUCCINATE-SEMIALDEHYDE DEHYDROGENASE [NADP(+)]"/>
    <property type="match status" value="1"/>
</dbReference>
<dbReference type="InterPro" id="IPR016161">
    <property type="entry name" value="Ald_DH/histidinol_DH"/>
</dbReference>
<keyword evidence="1" id="KW-0560">Oxidoreductase</keyword>
<dbReference type="Proteomes" id="UP000510888">
    <property type="component" value="Plasmid PPGU16_p2"/>
</dbReference>
<evidence type="ECO:0000313" key="4">
    <source>
        <dbReference type="Proteomes" id="UP000510888"/>
    </source>
</evidence>
<organism evidence="3 4">
    <name type="scientific">Paraburkholderia largidicola</name>
    <dbReference type="NCBI Taxonomy" id="3014751"/>
    <lineage>
        <taxon>Bacteria</taxon>
        <taxon>Pseudomonadati</taxon>
        <taxon>Pseudomonadota</taxon>
        <taxon>Betaproteobacteria</taxon>
        <taxon>Burkholderiales</taxon>
        <taxon>Burkholderiaceae</taxon>
        <taxon>Paraburkholderia</taxon>
    </lineage>
</organism>
<dbReference type="KEGG" id="plad:PPGU16_77810"/>
<name>A0A7I8C152_9BURK</name>
<evidence type="ECO:0000256" key="1">
    <source>
        <dbReference type="ARBA" id="ARBA00023002"/>
    </source>
</evidence>
<keyword evidence="4" id="KW-1185">Reference proteome</keyword>
<evidence type="ECO:0000313" key="3">
    <source>
        <dbReference type="EMBL" id="BCF94714.1"/>
    </source>
</evidence>
<dbReference type="InterPro" id="IPR016163">
    <property type="entry name" value="Ald_DH_C"/>
</dbReference>
<protein>
    <recommendedName>
        <fullName evidence="2">Aldehyde dehydrogenase domain-containing protein</fullName>
    </recommendedName>
</protein>
<dbReference type="Gene3D" id="3.40.309.10">
    <property type="entry name" value="Aldehyde Dehydrogenase, Chain A, domain 2"/>
    <property type="match status" value="1"/>
</dbReference>
<dbReference type="EMBL" id="AP023177">
    <property type="protein sequence ID" value="BCF94714.1"/>
    <property type="molecule type" value="Genomic_DNA"/>
</dbReference>
<dbReference type="InterPro" id="IPR047110">
    <property type="entry name" value="GABD/Sad-like"/>
</dbReference>
<geneLocation type="plasmid" evidence="3 4">
    <name>PPGU16_p2</name>
</geneLocation>
<proteinExistence type="predicted"/>
<gene>
    <name evidence="3" type="ORF">PPGU16_77810</name>
</gene>
<accession>A0A7I8C152</accession>
<evidence type="ECO:0000259" key="2">
    <source>
        <dbReference type="Pfam" id="PF00171"/>
    </source>
</evidence>
<dbReference type="SUPFAM" id="SSF53720">
    <property type="entry name" value="ALDH-like"/>
    <property type="match status" value="1"/>
</dbReference>
<dbReference type="GO" id="GO:0004777">
    <property type="term" value="F:succinate-semialdehyde dehydrogenase (NAD+) activity"/>
    <property type="evidence" value="ECO:0007669"/>
    <property type="project" value="TreeGrafter"/>
</dbReference>
<dbReference type="Gene3D" id="3.40.605.10">
    <property type="entry name" value="Aldehyde Dehydrogenase, Chain A, domain 1"/>
    <property type="match status" value="1"/>
</dbReference>
<sequence>MFTQDIPHGIEVARKTSTGTVDVNHPTAVKADLPFGGVRRFGYRCELVGLGLKEFINHELIGLTDID</sequence>
<dbReference type="InterPro" id="IPR015590">
    <property type="entry name" value="Aldehyde_DH_dom"/>
</dbReference>
<dbReference type="PANTHER" id="PTHR43217">
    <property type="entry name" value="SUCCINATE SEMIALDEHYDE DEHYDROGENASE [NAD(P)+] SAD"/>
    <property type="match status" value="1"/>
</dbReference>